<evidence type="ECO:0000256" key="1">
    <source>
        <dbReference type="ARBA" id="ARBA00004953"/>
    </source>
</evidence>
<reference evidence="5" key="1">
    <citation type="submission" date="2017-02" db="EMBL/GenBank/DDBJ databases">
        <authorList>
            <person name="Varghese N."/>
            <person name="Submissions S."/>
        </authorList>
    </citation>
    <scope>NUCLEOTIDE SEQUENCE [LARGE SCALE GENOMIC DNA]</scope>
    <source>
        <strain evidence="5">ATCC BAA-34</strain>
    </source>
</reference>
<dbReference type="Proteomes" id="UP000190102">
    <property type="component" value="Unassembled WGS sequence"/>
</dbReference>
<dbReference type="GO" id="GO:0009236">
    <property type="term" value="P:cobalamin biosynthetic process"/>
    <property type="evidence" value="ECO:0007669"/>
    <property type="project" value="UniProtKB-UniPathway"/>
</dbReference>
<keyword evidence="2" id="KW-0169">Cobalamin biosynthesis</keyword>
<evidence type="ECO:0000313" key="5">
    <source>
        <dbReference type="Proteomes" id="UP000190102"/>
    </source>
</evidence>
<dbReference type="AlphaFoldDB" id="A0A1T4K3M6"/>
<dbReference type="PANTHER" id="PTHR36925">
    <property type="entry name" value="COBALT-PRECORRIN-6A REDUCTASE"/>
    <property type="match status" value="1"/>
</dbReference>
<evidence type="ECO:0000256" key="2">
    <source>
        <dbReference type="ARBA" id="ARBA00022573"/>
    </source>
</evidence>
<dbReference type="GO" id="GO:0016994">
    <property type="term" value="F:precorrin-6A reductase activity"/>
    <property type="evidence" value="ECO:0007669"/>
    <property type="project" value="InterPro"/>
</dbReference>
<proteinExistence type="predicted"/>
<dbReference type="RefSeq" id="WP_078788594.1">
    <property type="nucleotide sequence ID" value="NZ_FUWR01000001.1"/>
</dbReference>
<keyword evidence="5" id="KW-1185">Reference proteome</keyword>
<dbReference type="NCBIfam" id="TIGR00715">
    <property type="entry name" value="precor6x_red"/>
    <property type="match status" value="1"/>
</dbReference>
<evidence type="ECO:0000256" key="3">
    <source>
        <dbReference type="ARBA" id="ARBA00023002"/>
    </source>
</evidence>
<dbReference type="PROSITE" id="PS51014">
    <property type="entry name" value="COBK_CBIJ"/>
    <property type="match status" value="1"/>
</dbReference>
<keyword evidence="3" id="KW-0560">Oxidoreductase</keyword>
<dbReference type="STRING" id="115783.SAMN02745119_00291"/>
<name>A0A1T4K3M6_9BACT</name>
<dbReference type="Pfam" id="PF02571">
    <property type="entry name" value="CbiJ"/>
    <property type="match status" value="1"/>
</dbReference>
<dbReference type="InterPro" id="IPR003723">
    <property type="entry name" value="Precorrin-6x_reduct"/>
</dbReference>
<dbReference type="UniPathway" id="UPA00148"/>
<evidence type="ECO:0000313" key="4">
    <source>
        <dbReference type="EMBL" id="SJZ37050.1"/>
    </source>
</evidence>
<organism evidence="4 5">
    <name type="scientific">Trichlorobacter thiogenes</name>
    <dbReference type="NCBI Taxonomy" id="115783"/>
    <lineage>
        <taxon>Bacteria</taxon>
        <taxon>Pseudomonadati</taxon>
        <taxon>Thermodesulfobacteriota</taxon>
        <taxon>Desulfuromonadia</taxon>
        <taxon>Geobacterales</taxon>
        <taxon>Geobacteraceae</taxon>
        <taxon>Trichlorobacter</taxon>
    </lineage>
</organism>
<dbReference type="PANTHER" id="PTHR36925:SF1">
    <property type="entry name" value="COBALT-PRECORRIN-6A REDUCTASE"/>
    <property type="match status" value="1"/>
</dbReference>
<dbReference type="EMBL" id="FUWR01000001">
    <property type="protein sequence ID" value="SJZ37050.1"/>
    <property type="molecule type" value="Genomic_DNA"/>
</dbReference>
<protein>
    <submittedName>
        <fullName evidence="4">Precorrin-6A reductase</fullName>
    </submittedName>
</protein>
<comment type="pathway">
    <text evidence="1">Cofactor biosynthesis; adenosylcobalamin biosynthesis.</text>
</comment>
<gene>
    <name evidence="4" type="ORF">SAMN02745119_00291</name>
</gene>
<sequence>MILLLGGTSETAPLAAACAAQGWQTLISTATDVPLDLPEHPLLMRRHGRLNQQQMELLLRQEQVRVLVDATHPFATEAHTTARAAAAAVSIPCLRWQRTACDCREDEVVRVSGHHEAARQAVSLGRPILLTTGSRNLLPYTAAVQAAGIPLFARVLPHPESEQACRAAGLEPDQIIAARGPFSVQETAELINRLGIGVLVTKDSGAAGGLPEKLEAARRTGCRVILIHQPQQLGGCEAFTTITEIITAIATHLEQSCSNRK</sequence>
<dbReference type="OrthoDB" id="9780707at2"/>
<accession>A0A1T4K3M6</accession>